<dbReference type="PROSITE" id="PS50173">
    <property type="entry name" value="UMUC"/>
    <property type="match status" value="1"/>
</dbReference>
<evidence type="ECO:0000256" key="3">
    <source>
        <dbReference type="ARBA" id="ARBA00049244"/>
    </source>
</evidence>
<evidence type="ECO:0000259" key="5">
    <source>
        <dbReference type="PROSITE" id="PS50173"/>
    </source>
</evidence>
<comment type="subcellular location">
    <subcellularLocation>
        <location evidence="4">Cytoplasm</location>
    </subcellularLocation>
</comment>
<dbReference type="Proteomes" id="UP001310387">
    <property type="component" value="Unassembled WGS sequence"/>
</dbReference>
<dbReference type="HAMAP" id="MF_01113">
    <property type="entry name" value="DNApol_IV"/>
    <property type="match status" value="1"/>
</dbReference>
<keyword evidence="4" id="KW-0238">DNA-binding</keyword>
<comment type="similarity">
    <text evidence="1 4">Belongs to the DNA polymerase type-Y family.</text>
</comment>
<feature type="domain" description="UmuC" evidence="5">
    <location>
        <begin position="23"/>
        <end position="202"/>
    </location>
</feature>
<evidence type="ECO:0000313" key="6">
    <source>
        <dbReference type="EMBL" id="MEG3614860.1"/>
    </source>
</evidence>
<dbReference type="InterPro" id="IPR001126">
    <property type="entry name" value="UmuC"/>
</dbReference>
<evidence type="ECO:0000256" key="4">
    <source>
        <dbReference type="HAMAP-Rule" id="MF_01113"/>
    </source>
</evidence>
<keyword evidence="4" id="KW-0227">DNA damage</keyword>
<gene>
    <name evidence="4" type="primary">dinB</name>
    <name evidence="6" type="ORF">V5O49_06965</name>
</gene>
<feature type="binding site" evidence="4">
    <location>
        <position position="27"/>
    </location>
    <ligand>
        <name>Mg(2+)</name>
        <dbReference type="ChEBI" id="CHEBI:18420"/>
    </ligand>
</feature>
<evidence type="ECO:0000313" key="7">
    <source>
        <dbReference type="Proteomes" id="UP001310387"/>
    </source>
</evidence>
<keyword evidence="4" id="KW-0239">DNA-directed DNA polymerase</keyword>
<dbReference type="InterPro" id="IPR017961">
    <property type="entry name" value="DNA_pol_Y-fam_little_finger"/>
</dbReference>
<feature type="site" description="Substrate discrimination" evidence="4">
    <location>
        <position position="32"/>
    </location>
</feature>
<keyword evidence="4" id="KW-0234">DNA repair</keyword>
<reference evidence="6" key="1">
    <citation type="journal article" date="2024" name="Antonie Van Leeuwenhoek">
        <title>Isoptericola haloaureus sp. nov., a dimorphic actinobacterium isolated from mangrove sediments of southeast India, implicating biosaline agricultural significance through nitrogen fixation and salt tolerance genes.</title>
        <authorList>
            <person name="Prathaban M."/>
            <person name="Prathiviraj R."/>
            <person name="Ravichandran M."/>
            <person name="Natarajan S.D."/>
            <person name="Sobanaa M."/>
            <person name="Hari Krishna Kumar S."/>
            <person name="Chandrasekar V."/>
            <person name="Selvin J."/>
        </authorList>
    </citation>
    <scope>NUCLEOTIDE SEQUENCE</scope>
    <source>
        <strain evidence="6">MP1014</strain>
    </source>
</reference>
<dbReference type="Pfam" id="PF11799">
    <property type="entry name" value="IMS_C"/>
    <property type="match status" value="1"/>
</dbReference>
<keyword evidence="4" id="KW-0479">Metal-binding</keyword>
<dbReference type="InterPro" id="IPR036775">
    <property type="entry name" value="DNA_pol_Y-fam_lit_finger_sf"/>
</dbReference>
<dbReference type="Gene3D" id="3.40.1170.60">
    <property type="match status" value="1"/>
</dbReference>
<proteinExistence type="inferred from homology"/>
<keyword evidence="7" id="KW-1185">Reference proteome</keyword>
<dbReference type="InterPro" id="IPR043128">
    <property type="entry name" value="Rev_trsase/Diguanyl_cyclase"/>
</dbReference>
<keyword evidence="4 6" id="KW-0808">Transferase</keyword>
<dbReference type="PANTHER" id="PTHR11076">
    <property type="entry name" value="DNA REPAIR POLYMERASE UMUC / TRANSFERASE FAMILY MEMBER"/>
    <property type="match status" value="1"/>
</dbReference>
<keyword evidence="4" id="KW-0460">Magnesium</keyword>
<dbReference type="NCBIfam" id="NF002677">
    <property type="entry name" value="PRK02406.1"/>
    <property type="match status" value="1"/>
</dbReference>
<dbReference type="Gene3D" id="1.10.150.20">
    <property type="entry name" value="5' to 3' exonuclease, C-terminal subdomain"/>
    <property type="match status" value="1"/>
</dbReference>
<dbReference type="InterPro" id="IPR043502">
    <property type="entry name" value="DNA/RNA_pol_sf"/>
</dbReference>
<keyword evidence="4" id="KW-0235">DNA replication</keyword>
<keyword evidence="4" id="KW-0515">Mutator protein</keyword>
<dbReference type="NCBIfam" id="NF003015">
    <property type="entry name" value="PRK03858.1"/>
    <property type="match status" value="1"/>
</dbReference>
<feature type="active site" evidence="4">
    <location>
        <position position="121"/>
    </location>
</feature>
<dbReference type="RefSeq" id="WP_332901590.1">
    <property type="nucleotide sequence ID" value="NZ_JBAGLP010000116.1"/>
</dbReference>
<name>A0ABU7Z616_9MICO</name>
<dbReference type="GO" id="GO:0003887">
    <property type="term" value="F:DNA-directed DNA polymerase activity"/>
    <property type="evidence" value="ECO:0007669"/>
    <property type="project" value="UniProtKB-EC"/>
</dbReference>
<reference evidence="6" key="2">
    <citation type="submission" date="2024-02" db="EMBL/GenBank/DDBJ databases">
        <authorList>
            <person name="Prathaban M."/>
            <person name="Mythili R."/>
            <person name="Sharmila Devi N."/>
            <person name="Sobanaa M."/>
            <person name="Prathiviraj R."/>
            <person name="Selvin J."/>
        </authorList>
    </citation>
    <scope>NUCLEOTIDE SEQUENCE</scope>
    <source>
        <strain evidence="6">MP1014</strain>
    </source>
</reference>
<comment type="caution">
    <text evidence="6">The sequence shown here is derived from an EMBL/GenBank/DDBJ whole genome shotgun (WGS) entry which is preliminary data.</text>
</comment>
<feature type="binding site" evidence="4">
    <location>
        <position position="120"/>
    </location>
    <ligand>
        <name>Mg(2+)</name>
        <dbReference type="ChEBI" id="CHEBI:18420"/>
    </ligand>
</feature>
<dbReference type="Gene3D" id="3.30.70.270">
    <property type="match status" value="1"/>
</dbReference>
<evidence type="ECO:0000256" key="1">
    <source>
        <dbReference type="ARBA" id="ARBA00010945"/>
    </source>
</evidence>
<keyword evidence="4" id="KW-0963">Cytoplasm</keyword>
<dbReference type="NCBIfam" id="NF002751">
    <property type="entry name" value="PRK02794.1"/>
    <property type="match status" value="1"/>
</dbReference>
<dbReference type="EC" id="2.7.7.7" evidence="4"/>
<dbReference type="Pfam" id="PF00817">
    <property type="entry name" value="IMS"/>
    <property type="match status" value="1"/>
</dbReference>
<dbReference type="Gene3D" id="3.30.1490.100">
    <property type="entry name" value="DNA polymerase, Y-family, little finger domain"/>
    <property type="match status" value="1"/>
</dbReference>
<dbReference type="CDD" id="cd03586">
    <property type="entry name" value="PolY_Pol_IV_kappa"/>
    <property type="match status" value="1"/>
</dbReference>
<dbReference type="InterPro" id="IPR050116">
    <property type="entry name" value="DNA_polymerase-Y"/>
</dbReference>
<dbReference type="InterPro" id="IPR022880">
    <property type="entry name" value="DNApol_IV"/>
</dbReference>
<evidence type="ECO:0000256" key="2">
    <source>
        <dbReference type="ARBA" id="ARBA00025589"/>
    </source>
</evidence>
<organism evidence="6 7">
    <name type="scientific">Isoptericola haloaureus</name>
    <dbReference type="NCBI Taxonomy" id="1542902"/>
    <lineage>
        <taxon>Bacteria</taxon>
        <taxon>Bacillati</taxon>
        <taxon>Actinomycetota</taxon>
        <taxon>Actinomycetes</taxon>
        <taxon>Micrococcales</taxon>
        <taxon>Promicromonosporaceae</taxon>
        <taxon>Isoptericola</taxon>
    </lineage>
</organism>
<comment type="catalytic activity">
    <reaction evidence="3 4">
        <text>DNA(n) + a 2'-deoxyribonucleoside 5'-triphosphate = DNA(n+1) + diphosphate</text>
        <dbReference type="Rhea" id="RHEA:22508"/>
        <dbReference type="Rhea" id="RHEA-COMP:17339"/>
        <dbReference type="Rhea" id="RHEA-COMP:17340"/>
        <dbReference type="ChEBI" id="CHEBI:33019"/>
        <dbReference type="ChEBI" id="CHEBI:61560"/>
        <dbReference type="ChEBI" id="CHEBI:173112"/>
        <dbReference type="EC" id="2.7.7.7"/>
    </reaction>
</comment>
<dbReference type="SUPFAM" id="SSF100879">
    <property type="entry name" value="Lesion bypass DNA polymerase (Y-family), little finger domain"/>
    <property type="match status" value="1"/>
</dbReference>
<dbReference type="PANTHER" id="PTHR11076:SF33">
    <property type="entry name" value="DNA POLYMERASE KAPPA"/>
    <property type="match status" value="1"/>
</dbReference>
<comment type="cofactor">
    <cofactor evidence="4">
        <name>Mg(2+)</name>
        <dbReference type="ChEBI" id="CHEBI:18420"/>
    </cofactor>
    <text evidence="4">Binds 2 magnesium ions per subunit.</text>
</comment>
<sequence length="420" mass="45145">MSRGPRSAAVRRDWGTDEEGATVLHVDMDAFFASVELARRPELRGRPVIVGGRDRGVVLAATYEARAYGVRSAMSMTQALRQCPQAVVVRPDHHAYRDVSRSVMEMLGDITAVVEQVSVDEAYLDVAGARRRLGPPTAIGAALRERVRAEHGVTCSVGIGRNKLVAKLASTHAKPDGMLLVPRDATEPFLRALPVGALNGVGDKTEAVLARWGITTVAQLADTEVDVLRAAVGPVAGQHLHDLAWGRDPRPVVAGRAERSIGAESTFERDVADREELVHRLHELADRVAARLRRHEVVARTVTLKVRTSDFRTVTRSRTVETPTDVAQELFAVARELLVGVDLGGLAVRLVGVRGENLRARTGLSSQPTLFDAEDDRSGARREAELAVDAVRARFGTSAVALGTSFAPSSTTIHGSAGIS</sequence>
<keyword evidence="4 6" id="KW-0548">Nucleotidyltransferase</keyword>
<dbReference type="EMBL" id="JBAGLP010000116">
    <property type="protein sequence ID" value="MEG3614860.1"/>
    <property type="molecule type" value="Genomic_DNA"/>
</dbReference>
<dbReference type="SUPFAM" id="SSF56672">
    <property type="entry name" value="DNA/RNA polymerases"/>
    <property type="match status" value="1"/>
</dbReference>
<comment type="subunit">
    <text evidence="4">Monomer.</text>
</comment>
<accession>A0ABU7Z616</accession>
<protein>
    <recommendedName>
        <fullName evidence="4">DNA polymerase IV</fullName>
        <shortName evidence="4">Pol IV</shortName>
        <ecNumber evidence="4">2.7.7.7</ecNumber>
    </recommendedName>
</protein>
<comment type="function">
    <text evidence="2 4">Poorly processive, error-prone DNA polymerase involved in untargeted mutagenesis. Copies undamaged DNA at stalled replication forks, which arise in vivo from mismatched or misaligned primer ends. These misaligned primers can be extended by PolIV. Exhibits no 3'-5' exonuclease (proofreading) activity. May be involved in translesional synthesis, in conjunction with the beta clamp from PolIII.</text>
</comment>